<feature type="compositionally biased region" description="Polar residues" evidence="1">
    <location>
        <begin position="33"/>
        <end position="45"/>
    </location>
</feature>
<feature type="region of interest" description="Disordered" evidence="1">
    <location>
        <begin position="1"/>
        <end position="68"/>
    </location>
</feature>
<evidence type="ECO:0000256" key="1">
    <source>
        <dbReference type="SAM" id="MobiDB-lite"/>
    </source>
</evidence>
<dbReference type="EnsemblPlants" id="evm.model.04.1270">
    <property type="protein sequence ID" value="cds.evm.model.04.1270"/>
    <property type="gene ID" value="evm.TU.04.1270"/>
</dbReference>
<feature type="compositionally biased region" description="Basic and acidic residues" evidence="1">
    <location>
        <begin position="1"/>
        <end position="14"/>
    </location>
</feature>
<name>A0A803PCE8_CANSA</name>
<sequence length="120" mass="12750">MEKMMARLHAKFEDLDGEDSKDDPSMECVGGNTRENPTDIGTSALPQDKGKAKVTDTSRLRSPLAPKGPVVPKKIALVAVTIMALGPRNPYPSGLAPPPVDGYMVTISGGPHLARITRNS</sequence>
<dbReference type="AlphaFoldDB" id="A0A803PCE8"/>
<organism evidence="2 3">
    <name type="scientific">Cannabis sativa</name>
    <name type="common">Hemp</name>
    <name type="synonym">Marijuana</name>
    <dbReference type="NCBI Taxonomy" id="3483"/>
    <lineage>
        <taxon>Eukaryota</taxon>
        <taxon>Viridiplantae</taxon>
        <taxon>Streptophyta</taxon>
        <taxon>Embryophyta</taxon>
        <taxon>Tracheophyta</taxon>
        <taxon>Spermatophyta</taxon>
        <taxon>Magnoliopsida</taxon>
        <taxon>eudicotyledons</taxon>
        <taxon>Gunneridae</taxon>
        <taxon>Pentapetalae</taxon>
        <taxon>rosids</taxon>
        <taxon>fabids</taxon>
        <taxon>Rosales</taxon>
        <taxon>Cannabaceae</taxon>
        <taxon>Cannabis</taxon>
    </lineage>
</organism>
<protein>
    <submittedName>
        <fullName evidence="2">Uncharacterized protein</fullName>
    </submittedName>
</protein>
<proteinExistence type="predicted"/>
<reference evidence="2" key="1">
    <citation type="submission" date="2018-11" db="EMBL/GenBank/DDBJ databases">
        <authorList>
            <person name="Grassa J C."/>
        </authorList>
    </citation>
    <scope>NUCLEOTIDE SEQUENCE [LARGE SCALE GENOMIC DNA]</scope>
</reference>
<reference evidence="2" key="2">
    <citation type="submission" date="2021-03" db="UniProtKB">
        <authorList>
            <consortium name="EnsemblPlants"/>
        </authorList>
    </citation>
    <scope>IDENTIFICATION</scope>
</reference>
<accession>A0A803PCE8</accession>
<dbReference type="EMBL" id="UZAU01000382">
    <property type="status" value="NOT_ANNOTATED_CDS"/>
    <property type="molecule type" value="Genomic_DNA"/>
</dbReference>
<dbReference type="Proteomes" id="UP000596661">
    <property type="component" value="Chromosome 4"/>
</dbReference>
<keyword evidence="3" id="KW-1185">Reference proteome</keyword>
<feature type="compositionally biased region" description="Basic and acidic residues" evidence="1">
    <location>
        <begin position="48"/>
        <end position="59"/>
    </location>
</feature>
<evidence type="ECO:0000313" key="2">
    <source>
        <dbReference type="EnsemblPlants" id="cds.evm.model.04.1270"/>
    </source>
</evidence>
<dbReference type="Gramene" id="evm.model.04.1270">
    <property type="protein sequence ID" value="cds.evm.model.04.1270"/>
    <property type="gene ID" value="evm.TU.04.1270"/>
</dbReference>
<evidence type="ECO:0000313" key="3">
    <source>
        <dbReference type="Proteomes" id="UP000596661"/>
    </source>
</evidence>